<dbReference type="GO" id="GO:0005525">
    <property type="term" value="F:GTP binding"/>
    <property type="evidence" value="ECO:0007669"/>
    <property type="project" value="UniProtKB-UniRule"/>
</dbReference>
<dbReference type="EC" id="3.6.5.-" evidence="10"/>
<comment type="similarity">
    <text evidence="10">Belongs to the TRAFAC class dynamin-like GTPase superfamily. GB1/RHD3 GTPase family. RHD3 subfamily.</text>
</comment>
<organism evidence="13 14">
    <name type="scientific">Cuscuta epithymum</name>
    <dbReference type="NCBI Taxonomy" id="186058"/>
    <lineage>
        <taxon>Eukaryota</taxon>
        <taxon>Viridiplantae</taxon>
        <taxon>Streptophyta</taxon>
        <taxon>Embryophyta</taxon>
        <taxon>Tracheophyta</taxon>
        <taxon>Spermatophyta</taxon>
        <taxon>Magnoliopsida</taxon>
        <taxon>eudicotyledons</taxon>
        <taxon>Gunneridae</taxon>
        <taxon>Pentapetalae</taxon>
        <taxon>asterids</taxon>
        <taxon>lamiids</taxon>
        <taxon>Solanales</taxon>
        <taxon>Convolvulaceae</taxon>
        <taxon>Cuscuteae</taxon>
        <taxon>Cuscuta</taxon>
        <taxon>Cuscuta subgen. Cuscuta</taxon>
    </lineage>
</organism>
<dbReference type="Gene3D" id="3.40.50.300">
    <property type="entry name" value="P-loop containing nucleotide triphosphate hydrolases"/>
    <property type="match status" value="1"/>
</dbReference>
<dbReference type="CDD" id="cd01851">
    <property type="entry name" value="GBP"/>
    <property type="match status" value="1"/>
</dbReference>
<dbReference type="Pfam" id="PF20428">
    <property type="entry name" value="Sey1_3HB"/>
    <property type="match status" value="1"/>
</dbReference>
<sequence length="782" mass="88529">MSSPPDGSFSTQLIDGNGEFNVQGLQGFMDAIKFHQCGLSYAVVAIMGPQSSGKSTLLNHLFSTKFKEMDAYKGRNQTTKGIWIAKAGAVTDPCTIVIDLEGTDGRERGEDDTVFEKQSALFALAIADVVLINIWCHDIGRDQAANRPLLKAIFQVMMRLFRPRKTTLLFIIRDKTKTPLKQLSDILLKDIQKIWNGIPKPQAHKHTRLNDFFNVKVYALSSYEANEEKFKEEVLKLREHFYKSTSPGGIAGDRKEVVAASAFSYSAQMIWKAIKENKDLDLPAHKVMVATVRCEEIANEKLSLLTKDKDWLEVVSSVQDRAISKFGEKLSRIIDTYLSEYDGETIYFEESVKNAKRRDLELKILEKFRPAYISQLDHLCAAECEAFKVKLEQSLCRGEGFASSVRQHTQSCVLLFDTKCSEAAIKQAKWDSSKFREKLCHDIATHASSVRNDRLLKLESSYKKQLTTAITGPVESLLDAADRDTWACIRDLLKREIDVALANFYDAASGFELDEEEWNKMEKNFRDYARSVVETKARQGAGRILIRMKDRFMHVFGHDIDSIPMIWTGKENIKAITKKAQSASLNLLSIMAAMRLDDKPDKIESILFSSLLDEASSNSKERSNGVSGDPLASSKWEELPPDHTLITPYQCKQLWAQFKMETKYTISQALSAQVAYRQNNNCLPPAWAILAMIVLGFNEFMVLLRSPLYLMVLFVVFLLGKAMWVQMDISRKFQNGTLSGLFSVLSRFLPTVMRLLSRLVHEAQGRPSPEPSKPLAFQSYRK</sequence>
<dbReference type="SUPFAM" id="SSF52540">
    <property type="entry name" value="P-loop containing nucleoside triphosphate hydrolases"/>
    <property type="match status" value="1"/>
</dbReference>
<dbReference type="GO" id="GO:0003924">
    <property type="term" value="F:GTPase activity"/>
    <property type="evidence" value="ECO:0007669"/>
    <property type="project" value="UniProtKB-UniRule"/>
</dbReference>
<protein>
    <recommendedName>
        <fullName evidence="10">Protein ROOT HAIR DEFECTIVE 3 homolog</fullName>
        <ecNumber evidence="10">3.6.5.-</ecNumber>
    </recommendedName>
    <alternativeName>
        <fullName evidence="10">Protein SEY1 homolog</fullName>
    </alternativeName>
</protein>
<accession>A0AAV0CKB2</accession>
<name>A0AAV0CKB2_9ASTE</name>
<evidence type="ECO:0000256" key="5">
    <source>
        <dbReference type="ARBA" id="ARBA00022824"/>
    </source>
</evidence>
<dbReference type="EMBL" id="CAMAPF010000030">
    <property type="protein sequence ID" value="CAH9076294.1"/>
    <property type="molecule type" value="Genomic_DNA"/>
</dbReference>
<evidence type="ECO:0000256" key="10">
    <source>
        <dbReference type="HAMAP-Rule" id="MF_03109"/>
    </source>
</evidence>
<feature type="transmembrane region" description="Helical" evidence="11">
    <location>
        <begin position="708"/>
        <end position="725"/>
    </location>
</feature>
<comment type="function">
    <text evidence="10">Probable GTP-binding protein that may be involved in cell development.</text>
</comment>
<dbReference type="InterPro" id="IPR008803">
    <property type="entry name" value="RHD3/Sey1"/>
</dbReference>
<reference evidence="13" key="1">
    <citation type="submission" date="2022-07" db="EMBL/GenBank/DDBJ databases">
        <authorList>
            <person name="Macas J."/>
            <person name="Novak P."/>
            <person name="Neumann P."/>
        </authorList>
    </citation>
    <scope>NUCLEOTIDE SEQUENCE</scope>
</reference>
<dbReference type="Proteomes" id="UP001152523">
    <property type="component" value="Unassembled WGS sequence"/>
</dbReference>
<evidence type="ECO:0000256" key="8">
    <source>
        <dbReference type="ARBA" id="ARBA00023134"/>
    </source>
</evidence>
<feature type="topological domain" description="Lumenal" evidence="10">
    <location>
        <begin position="705"/>
        <end position="707"/>
    </location>
</feature>
<dbReference type="InterPro" id="IPR030386">
    <property type="entry name" value="G_GB1_RHD3_dom"/>
</dbReference>
<feature type="topological domain" description="Cytoplasmic" evidence="10">
    <location>
        <begin position="1"/>
        <end position="683"/>
    </location>
</feature>
<evidence type="ECO:0000256" key="7">
    <source>
        <dbReference type="ARBA" id="ARBA00023054"/>
    </source>
</evidence>
<dbReference type="InterPro" id="IPR027417">
    <property type="entry name" value="P-loop_NTPase"/>
</dbReference>
<proteinExistence type="inferred from homology"/>
<keyword evidence="4 10" id="KW-0378">Hydrolase</keyword>
<evidence type="ECO:0000259" key="12">
    <source>
        <dbReference type="PROSITE" id="PS51715"/>
    </source>
</evidence>
<evidence type="ECO:0000256" key="1">
    <source>
        <dbReference type="ARBA" id="ARBA00004474"/>
    </source>
</evidence>
<dbReference type="InterPro" id="IPR046758">
    <property type="entry name" value="Sey1/RHD3-like_3HB"/>
</dbReference>
<dbReference type="GO" id="GO:0005789">
    <property type="term" value="C:endoplasmic reticulum membrane"/>
    <property type="evidence" value="ECO:0007669"/>
    <property type="project" value="UniProtKB-SubCell"/>
</dbReference>
<keyword evidence="7" id="KW-0175">Coiled coil</keyword>
<gene>
    <name evidence="13" type="ORF">CEPIT_LOCUS5834</name>
</gene>
<keyword evidence="14" id="KW-1185">Reference proteome</keyword>
<dbReference type="Pfam" id="PF05879">
    <property type="entry name" value="RHD3_GTPase"/>
    <property type="match status" value="1"/>
</dbReference>
<evidence type="ECO:0000256" key="6">
    <source>
        <dbReference type="ARBA" id="ARBA00022989"/>
    </source>
</evidence>
<evidence type="ECO:0000313" key="14">
    <source>
        <dbReference type="Proteomes" id="UP001152523"/>
    </source>
</evidence>
<keyword evidence="3 10" id="KW-0547">Nucleotide-binding</keyword>
<comment type="caution">
    <text evidence="13">The sequence shown here is derived from an EMBL/GenBank/DDBJ whole genome shotgun (WGS) entry which is preliminary data.</text>
</comment>
<keyword evidence="8 10" id="KW-0342">GTP-binding</keyword>
<feature type="domain" description="GB1/RHD3-type G" evidence="12">
    <location>
        <begin position="38"/>
        <end position="254"/>
    </location>
</feature>
<evidence type="ECO:0000313" key="13">
    <source>
        <dbReference type="EMBL" id="CAH9076294.1"/>
    </source>
</evidence>
<feature type="binding site" evidence="10">
    <location>
        <begin position="48"/>
        <end position="55"/>
    </location>
    <ligand>
        <name>GTP</name>
        <dbReference type="ChEBI" id="CHEBI:37565"/>
    </ligand>
</feature>
<evidence type="ECO:0000256" key="3">
    <source>
        <dbReference type="ARBA" id="ARBA00022741"/>
    </source>
</evidence>
<comment type="subcellular location">
    <subcellularLocation>
        <location evidence="10">Endoplasmic reticulum membrane</location>
        <topology evidence="10">Multi-pass membrane protein</topology>
    </subcellularLocation>
    <subcellularLocation>
        <location evidence="1">Plastid</location>
    </subcellularLocation>
</comment>
<dbReference type="GO" id="GO:0016320">
    <property type="term" value="P:endoplasmic reticulum membrane fusion"/>
    <property type="evidence" value="ECO:0007669"/>
    <property type="project" value="TreeGrafter"/>
</dbReference>
<evidence type="ECO:0000256" key="9">
    <source>
        <dbReference type="ARBA" id="ARBA00023136"/>
    </source>
</evidence>
<keyword evidence="5 10" id="KW-0256">Endoplasmic reticulum</keyword>
<evidence type="ECO:0000256" key="11">
    <source>
        <dbReference type="SAM" id="Phobius"/>
    </source>
</evidence>
<dbReference type="GO" id="GO:0009536">
    <property type="term" value="C:plastid"/>
    <property type="evidence" value="ECO:0007669"/>
    <property type="project" value="UniProtKB-SubCell"/>
</dbReference>
<keyword evidence="6 10" id="KW-1133">Transmembrane helix</keyword>
<dbReference type="PROSITE" id="PS51715">
    <property type="entry name" value="G_GB1_RHD3"/>
    <property type="match status" value="1"/>
</dbReference>
<dbReference type="PANTHER" id="PTHR45923:SF20">
    <property type="entry name" value="PROTEIN ROOT HAIR DEFECTIVE 3 HOMOLOG 2"/>
    <property type="match status" value="1"/>
</dbReference>
<evidence type="ECO:0000256" key="4">
    <source>
        <dbReference type="ARBA" id="ARBA00022801"/>
    </source>
</evidence>
<dbReference type="FunFam" id="3.40.50.300:FF:002271">
    <property type="entry name" value="Protein ROOT HAIR DEFECTIVE 3 homolog"/>
    <property type="match status" value="1"/>
</dbReference>
<keyword evidence="9 10" id="KW-0472">Membrane</keyword>
<feature type="topological domain" description="Cytoplasmic" evidence="10">
    <location>
        <begin position="729"/>
        <end position="782"/>
    </location>
</feature>
<dbReference type="AlphaFoldDB" id="A0AAV0CKB2"/>
<dbReference type="HAMAP" id="MF_03109">
    <property type="entry name" value="Sey1"/>
    <property type="match status" value="1"/>
</dbReference>
<dbReference type="PANTHER" id="PTHR45923">
    <property type="entry name" value="PROTEIN SEY1"/>
    <property type="match status" value="1"/>
</dbReference>
<keyword evidence="2 10" id="KW-0812">Transmembrane</keyword>
<evidence type="ECO:0000256" key="2">
    <source>
        <dbReference type="ARBA" id="ARBA00022692"/>
    </source>
</evidence>